<feature type="compositionally biased region" description="Low complexity" evidence="1">
    <location>
        <begin position="353"/>
        <end position="364"/>
    </location>
</feature>
<keyword evidence="4" id="KW-1185">Reference proteome</keyword>
<organism evidence="3 4">
    <name type="scientific">Thecamonas trahens ATCC 50062</name>
    <dbReference type="NCBI Taxonomy" id="461836"/>
    <lineage>
        <taxon>Eukaryota</taxon>
        <taxon>Apusozoa</taxon>
        <taxon>Apusomonadida</taxon>
        <taxon>Apusomonadidae</taxon>
        <taxon>Thecamonas</taxon>
    </lineage>
</organism>
<feature type="compositionally biased region" description="Basic residues" evidence="1">
    <location>
        <begin position="367"/>
        <end position="376"/>
    </location>
</feature>
<dbReference type="InterPro" id="IPR015943">
    <property type="entry name" value="WD40/YVTN_repeat-like_dom_sf"/>
</dbReference>
<dbReference type="SUPFAM" id="SSF50998">
    <property type="entry name" value="Quinoprotein alcohol dehydrogenase-like"/>
    <property type="match status" value="1"/>
</dbReference>
<sequence length="376" mass="39081">MATDDDAELYPLLPLLPRAPLPAAPNSLVGGTVAWTTKLGVRFASPHVTTTKLGLYAAARRRVFHLDEDSGAVLSSVKICSASKIANVAACLHVDVTEGVGYYTSGKAAAKIRLDGELDEFGAVMWEVAVKKVSGMACVSLLDATRGVLYLSVSGSIYALSTATGAVLDANVFSMRCYDVFTLAIDDRGSLIAGERSNMFITPVNAAADAAVPARKISLSRAHAAVGLAAAPDMGLSHSLVAPDEVVWHNPLKGLRYGTGVSVAVAAKAGLVFVGIAGSVAALDAHTGETLWTTSVSSAWPLVVLHVDAAAEVLYAGALGTVVGLRFADGTRALAPTMVGGCWGYVTLATAGSSTSYSQSPMPSAFVKHHRRRRRR</sequence>
<evidence type="ECO:0000313" key="3">
    <source>
        <dbReference type="EMBL" id="KNC55158.1"/>
    </source>
</evidence>
<dbReference type="GeneID" id="25568913"/>
<dbReference type="Pfam" id="PF13360">
    <property type="entry name" value="PQQ_2"/>
    <property type="match status" value="1"/>
</dbReference>
<reference evidence="3 4" key="1">
    <citation type="submission" date="2010-05" db="EMBL/GenBank/DDBJ databases">
        <title>The Genome Sequence of Thecamonas trahens ATCC 50062.</title>
        <authorList>
            <consortium name="The Broad Institute Genome Sequencing Platform"/>
            <person name="Russ C."/>
            <person name="Cuomo C."/>
            <person name="Shea T."/>
            <person name="Young S.K."/>
            <person name="Zeng Q."/>
            <person name="Koehrsen M."/>
            <person name="Haas B."/>
            <person name="Borodovsky M."/>
            <person name="Guigo R."/>
            <person name="Alvarado L."/>
            <person name="Berlin A."/>
            <person name="Bochicchio J."/>
            <person name="Borenstein D."/>
            <person name="Chapman S."/>
            <person name="Chen Z."/>
            <person name="Freedman E."/>
            <person name="Gellesch M."/>
            <person name="Goldberg J."/>
            <person name="Griggs A."/>
            <person name="Gujja S."/>
            <person name="Heilman E."/>
            <person name="Heiman D."/>
            <person name="Hepburn T."/>
            <person name="Howarth C."/>
            <person name="Jen D."/>
            <person name="Larson L."/>
            <person name="Mehta T."/>
            <person name="Park D."/>
            <person name="Pearson M."/>
            <person name="Roberts A."/>
            <person name="Saif S."/>
            <person name="Shenoy N."/>
            <person name="Sisk P."/>
            <person name="Stolte C."/>
            <person name="Sykes S."/>
            <person name="Thomson T."/>
            <person name="Walk T."/>
            <person name="White J."/>
            <person name="Yandava C."/>
            <person name="Burger G."/>
            <person name="Gray M.W."/>
            <person name="Holland P.W.H."/>
            <person name="King N."/>
            <person name="Lang F.B.F."/>
            <person name="Roger A.J."/>
            <person name="Ruiz-Trillo I."/>
            <person name="Lander E."/>
            <person name="Nusbaum C."/>
        </authorList>
    </citation>
    <scope>NUCLEOTIDE SEQUENCE [LARGE SCALE GENOMIC DNA]</scope>
    <source>
        <strain evidence="3 4">ATCC 50062</strain>
    </source>
</reference>
<protein>
    <recommendedName>
        <fullName evidence="2">Pyrrolo-quinoline quinone repeat domain-containing protein</fullName>
    </recommendedName>
</protein>
<accession>A0A0L0DUL0</accession>
<dbReference type="InterPro" id="IPR002372">
    <property type="entry name" value="PQQ_rpt_dom"/>
</dbReference>
<feature type="domain" description="Pyrrolo-quinoline quinone repeat" evidence="2">
    <location>
        <begin position="244"/>
        <end position="332"/>
    </location>
</feature>
<evidence type="ECO:0000313" key="4">
    <source>
        <dbReference type="Proteomes" id="UP000054408"/>
    </source>
</evidence>
<proteinExistence type="predicted"/>
<gene>
    <name evidence="3" type="ORF">AMSG_10767</name>
</gene>
<dbReference type="AlphaFoldDB" id="A0A0L0DUL0"/>
<dbReference type="RefSeq" id="XP_013753213.1">
    <property type="nucleotide sequence ID" value="XM_013897759.1"/>
</dbReference>
<name>A0A0L0DUL0_THETB</name>
<dbReference type="EMBL" id="GL349496">
    <property type="protein sequence ID" value="KNC55158.1"/>
    <property type="molecule type" value="Genomic_DNA"/>
</dbReference>
<dbReference type="InterPro" id="IPR011047">
    <property type="entry name" value="Quinoprotein_ADH-like_sf"/>
</dbReference>
<dbReference type="Proteomes" id="UP000054408">
    <property type="component" value="Unassembled WGS sequence"/>
</dbReference>
<evidence type="ECO:0000259" key="2">
    <source>
        <dbReference type="Pfam" id="PF13360"/>
    </source>
</evidence>
<dbReference type="Gene3D" id="2.130.10.10">
    <property type="entry name" value="YVTN repeat-like/Quinoprotein amine dehydrogenase"/>
    <property type="match status" value="1"/>
</dbReference>
<feature type="region of interest" description="Disordered" evidence="1">
    <location>
        <begin position="353"/>
        <end position="376"/>
    </location>
</feature>
<evidence type="ECO:0000256" key="1">
    <source>
        <dbReference type="SAM" id="MobiDB-lite"/>
    </source>
</evidence>